<dbReference type="Pfam" id="PF26639">
    <property type="entry name" value="Het-6_barrel"/>
    <property type="match status" value="1"/>
</dbReference>
<dbReference type="AlphaFoldDB" id="A0AAD4FKJ7"/>
<sequence length="113" mass="13259">MEELISMYEHLIETHSIDDVSEELFKQRISHTDPRLMHKRLLLGREHLFGLGPNAVLPGDCIRIVHESTVPLILRRCENGNEYIVVGQCNYENWMHGENIDWEEDEADEFELV</sequence>
<comment type="caution">
    <text evidence="1">The sequence shown here is derived from an EMBL/GenBank/DDBJ whole genome shotgun (WGS) entry which is preliminary data.</text>
</comment>
<dbReference type="EMBL" id="JAANER010000004">
    <property type="protein sequence ID" value="KAG9190231.1"/>
    <property type="molecule type" value="Genomic_DNA"/>
</dbReference>
<proteinExistence type="predicted"/>
<evidence type="ECO:0000313" key="2">
    <source>
        <dbReference type="Proteomes" id="UP001199106"/>
    </source>
</evidence>
<gene>
    <name evidence="1" type="ORF">G6011_08319</name>
</gene>
<protein>
    <submittedName>
        <fullName evidence="1">Uncharacterized protein</fullName>
    </submittedName>
</protein>
<evidence type="ECO:0000313" key="1">
    <source>
        <dbReference type="EMBL" id="KAG9190231.1"/>
    </source>
</evidence>
<name>A0AAD4FKJ7_9PLEO</name>
<accession>A0AAD4FKJ7</accession>
<reference evidence="1" key="1">
    <citation type="submission" date="2021-07" db="EMBL/GenBank/DDBJ databases">
        <title>Genome Resource of American Ginseng Black Spot Pathogen Alternaria panax.</title>
        <authorList>
            <person name="Qiu C."/>
            <person name="Wang W."/>
            <person name="Liu Z."/>
        </authorList>
    </citation>
    <scope>NUCLEOTIDE SEQUENCE</scope>
    <source>
        <strain evidence="1">BNCC115425</strain>
    </source>
</reference>
<organism evidence="1 2">
    <name type="scientific">Alternaria panax</name>
    <dbReference type="NCBI Taxonomy" id="48097"/>
    <lineage>
        <taxon>Eukaryota</taxon>
        <taxon>Fungi</taxon>
        <taxon>Dikarya</taxon>
        <taxon>Ascomycota</taxon>
        <taxon>Pezizomycotina</taxon>
        <taxon>Dothideomycetes</taxon>
        <taxon>Pleosporomycetidae</taxon>
        <taxon>Pleosporales</taxon>
        <taxon>Pleosporineae</taxon>
        <taxon>Pleosporaceae</taxon>
        <taxon>Alternaria</taxon>
        <taxon>Alternaria sect. Panax</taxon>
    </lineage>
</organism>
<dbReference type="Proteomes" id="UP001199106">
    <property type="component" value="Unassembled WGS sequence"/>
</dbReference>
<keyword evidence="2" id="KW-1185">Reference proteome</keyword>